<comment type="caution">
    <text evidence="1">The sequence shown here is derived from an EMBL/GenBank/DDBJ whole genome shotgun (WGS) entry which is preliminary data.</text>
</comment>
<organism evidence="1 2">
    <name type="scientific">Hygrophoropsis aurantiaca</name>
    <dbReference type="NCBI Taxonomy" id="72124"/>
    <lineage>
        <taxon>Eukaryota</taxon>
        <taxon>Fungi</taxon>
        <taxon>Dikarya</taxon>
        <taxon>Basidiomycota</taxon>
        <taxon>Agaricomycotina</taxon>
        <taxon>Agaricomycetes</taxon>
        <taxon>Agaricomycetidae</taxon>
        <taxon>Boletales</taxon>
        <taxon>Coniophorineae</taxon>
        <taxon>Hygrophoropsidaceae</taxon>
        <taxon>Hygrophoropsis</taxon>
    </lineage>
</organism>
<keyword evidence="2" id="KW-1185">Reference proteome</keyword>
<dbReference type="EMBL" id="MU268603">
    <property type="protein sequence ID" value="KAH7904113.1"/>
    <property type="molecule type" value="Genomic_DNA"/>
</dbReference>
<name>A0ACB7ZTQ0_9AGAM</name>
<sequence>MVGKRKRDQDTVKVACQIVRSGDVSVQPAHRSTTARNISIQRQSNGRLLERTTVDSVDISPEEWNILEHTSDFISDASNTVDFDFFEHGIQELVGQDENHEHGAAEVSPSVGMEEVRLRPAKRIKLTPTEQWLPFRERYLEELVRHDGWVSETKTCAHCKQSEATHKCLDCFRLSNLCTSCMLLLHQHLPLHMIARWNHSFWVRTSLCDLGLIIQLGHDDGLCNDPMTPKWPLTIVHSNGVHAVRVAFCQCSHSAGGHYYGTQLLRVRWFPATMARPSTAFTFDALHDFHQLTLQGKTTGWDYYNSLAHKTDNTGLSPIPKRYNEFLQAIRWWRHLKMLKHAGRAHDPDGIAATKEGALAVECPACPHPGRNLPDGWETVDKQRAWIYTLFVAMDANFRLKLRDRGIKNDNELGPGWAYFVEYTRYLRIMEQFGDQKEVNTCTSGLHAVDHANTRFTKGCIANGVGNIVCARHTFVGKNSAADLAKGEKYCSMDYILLSMLMGVALVSIVVSYDIACQWSKNFFTRMGEFPPEMHVDTDFTNIDTVIPKFHIIAHGLPCQSRWSLNFRRWMGRTDGYES</sequence>
<reference evidence="1" key="1">
    <citation type="journal article" date="2021" name="New Phytol.">
        <title>Evolutionary innovations through gain and loss of genes in the ectomycorrhizal Boletales.</title>
        <authorList>
            <person name="Wu G."/>
            <person name="Miyauchi S."/>
            <person name="Morin E."/>
            <person name="Kuo A."/>
            <person name="Drula E."/>
            <person name="Varga T."/>
            <person name="Kohler A."/>
            <person name="Feng B."/>
            <person name="Cao Y."/>
            <person name="Lipzen A."/>
            <person name="Daum C."/>
            <person name="Hundley H."/>
            <person name="Pangilinan J."/>
            <person name="Johnson J."/>
            <person name="Barry K."/>
            <person name="LaButti K."/>
            <person name="Ng V."/>
            <person name="Ahrendt S."/>
            <person name="Min B."/>
            <person name="Choi I.G."/>
            <person name="Park H."/>
            <person name="Plett J.M."/>
            <person name="Magnuson J."/>
            <person name="Spatafora J.W."/>
            <person name="Nagy L.G."/>
            <person name="Henrissat B."/>
            <person name="Grigoriev I.V."/>
            <person name="Yang Z.L."/>
            <person name="Xu J."/>
            <person name="Martin F.M."/>
        </authorList>
    </citation>
    <scope>NUCLEOTIDE SEQUENCE</scope>
    <source>
        <strain evidence="1">ATCC 28755</strain>
    </source>
</reference>
<proteinExistence type="predicted"/>
<gene>
    <name evidence="1" type="ORF">BJ138DRAFT_1119717</name>
</gene>
<protein>
    <submittedName>
        <fullName evidence="1">Uncharacterized protein</fullName>
    </submittedName>
</protein>
<dbReference type="Proteomes" id="UP000790377">
    <property type="component" value="Unassembled WGS sequence"/>
</dbReference>
<evidence type="ECO:0000313" key="1">
    <source>
        <dbReference type="EMBL" id="KAH7904113.1"/>
    </source>
</evidence>
<evidence type="ECO:0000313" key="2">
    <source>
        <dbReference type="Proteomes" id="UP000790377"/>
    </source>
</evidence>
<accession>A0ACB7ZTQ0</accession>